<dbReference type="Gene3D" id="3.30.70.1230">
    <property type="entry name" value="Nucleotide cyclase"/>
    <property type="match status" value="2"/>
</dbReference>
<dbReference type="InterPro" id="IPR050697">
    <property type="entry name" value="Adenylyl/Guanylyl_Cyclase_3/4"/>
</dbReference>
<feature type="chain" id="PRO_5043856018" description="Guanylate cyclase domain-containing protein" evidence="3">
    <location>
        <begin position="26"/>
        <end position="1252"/>
    </location>
</feature>
<dbReference type="EMBL" id="JALJOS010000046">
    <property type="protein sequence ID" value="KAK9819507.1"/>
    <property type="molecule type" value="Genomic_DNA"/>
</dbReference>
<keyword evidence="2" id="KW-0812">Transmembrane</keyword>
<feature type="region of interest" description="Disordered" evidence="1">
    <location>
        <begin position="1127"/>
        <end position="1147"/>
    </location>
</feature>
<feature type="signal peptide" evidence="3">
    <location>
        <begin position="1"/>
        <end position="25"/>
    </location>
</feature>
<organism evidence="5 6">
    <name type="scientific">Apatococcus lobatus</name>
    <dbReference type="NCBI Taxonomy" id="904363"/>
    <lineage>
        <taxon>Eukaryota</taxon>
        <taxon>Viridiplantae</taxon>
        <taxon>Chlorophyta</taxon>
        <taxon>core chlorophytes</taxon>
        <taxon>Trebouxiophyceae</taxon>
        <taxon>Chlorellales</taxon>
        <taxon>Chlorellaceae</taxon>
        <taxon>Apatococcus</taxon>
    </lineage>
</organism>
<name>A0AAW1QDM5_9CHLO</name>
<proteinExistence type="predicted"/>
<evidence type="ECO:0000256" key="1">
    <source>
        <dbReference type="SAM" id="MobiDB-lite"/>
    </source>
</evidence>
<feature type="transmembrane region" description="Helical" evidence="2">
    <location>
        <begin position="378"/>
        <end position="404"/>
    </location>
</feature>
<comment type="caution">
    <text evidence="5">The sequence shown here is derived from an EMBL/GenBank/DDBJ whole genome shotgun (WGS) entry which is preliminary data.</text>
</comment>
<feature type="region of interest" description="Disordered" evidence="1">
    <location>
        <begin position="1072"/>
        <end position="1113"/>
    </location>
</feature>
<evidence type="ECO:0000256" key="2">
    <source>
        <dbReference type="SAM" id="Phobius"/>
    </source>
</evidence>
<accession>A0AAW1QDM5</accession>
<dbReference type="CDD" id="cd07302">
    <property type="entry name" value="CHD"/>
    <property type="match status" value="1"/>
</dbReference>
<evidence type="ECO:0000313" key="5">
    <source>
        <dbReference type="EMBL" id="KAK9819507.1"/>
    </source>
</evidence>
<dbReference type="SMART" id="SM00044">
    <property type="entry name" value="CYCc"/>
    <property type="match status" value="1"/>
</dbReference>
<keyword evidence="2" id="KW-1133">Transmembrane helix</keyword>
<feature type="domain" description="Guanylate cyclase" evidence="4">
    <location>
        <begin position="445"/>
        <end position="583"/>
    </location>
</feature>
<reference evidence="5 6" key="1">
    <citation type="journal article" date="2024" name="Nat. Commun.">
        <title>Phylogenomics reveals the evolutionary origins of lichenization in chlorophyte algae.</title>
        <authorList>
            <person name="Puginier C."/>
            <person name="Libourel C."/>
            <person name="Otte J."/>
            <person name="Skaloud P."/>
            <person name="Haon M."/>
            <person name="Grisel S."/>
            <person name="Petersen M."/>
            <person name="Berrin J.G."/>
            <person name="Delaux P.M."/>
            <person name="Dal Grande F."/>
            <person name="Keller J."/>
        </authorList>
    </citation>
    <scope>NUCLEOTIDE SEQUENCE [LARGE SCALE GENOMIC DNA]</scope>
    <source>
        <strain evidence="5 6">SAG 2145</strain>
    </source>
</reference>
<dbReference type="GO" id="GO:0035556">
    <property type="term" value="P:intracellular signal transduction"/>
    <property type="evidence" value="ECO:0007669"/>
    <property type="project" value="InterPro"/>
</dbReference>
<dbReference type="PROSITE" id="PS50125">
    <property type="entry name" value="GUANYLATE_CYCLASE_2"/>
    <property type="match status" value="1"/>
</dbReference>
<gene>
    <name evidence="5" type="ORF">WJX74_001203</name>
</gene>
<keyword evidence="3" id="KW-0732">Signal</keyword>
<evidence type="ECO:0000259" key="4">
    <source>
        <dbReference type="PROSITE" id="PS50125"/>
    </source>
</evidence>
<dbReference type="Pfam" id="PF00211">
    <property type="entry name" value="Guanylate_cyc"/>
    <property type="match status" value="1"/>
</dbReference>
<dbReference type="GO" id="GO:0009190">
    <property type="term" value="P:cyclic nucleotide biosynthetic process"/>
    <property type="evidence" value="ECO:0007669"/>
    <property type="project" value="InterPro"/>
</dbReference>
<dbReference type="SUPFAM" id="SSF55073">
    <property type="entry name" value="Nucleotide cyclase"/>
    <property type="match status" value="2"/>
</dbReference>
<sequence>MLGQCPARKIYWSSLCLSWLSLAQGDLKLPKIYQPSQDISTQRVALERIYDATSGPTWFLDYLVADISTSLASAPEDLVAYFVNQSLSQDVLDAQLQQALYSPSSPLTRQQRLKLYELGLMKRPWLSANVSYCSWGGVVCCYTGAEEVLPFCQYGLQSVAWLMLPYVNMRGELPVDVFDDLPDLQMIVLVGNPGLRGTFPDLPYSIAVIIQGFNLHLTGFDQPCSLNTALRNGTNDTINVQRLMPKLNDYQECLPSFLKYDTNGSVSYSDAIVCPAVKWNSDLIDNHASSTTNTTVGVNDTSSTNSSFAEDTVFTRQPSLASLFTTGGAGNFYVLEVWPKIYSFAGCKCLDGASTAYSMVDEAGYREVYCQLNPVTPLWKIVIIVVACAGFCILMAVAALLMVLRRHTMKDLAVWRLQRLKARKAPGTLKERVAKDLGLIPKEITVVFTDVQGSTDLWEQFPLAMSAALDLHDALLRSLLKKFYGYEVTTEGDSFTLAFHEAIDAIAFSIRLQEELMDVAWPEDLLLSPHACPDTSAKGDKLFAGLRVRAAIHTGIPDSIKVHAETAQIEYSGEIMEMAECISRLPSGGQILVSGATFQRTFGRLHEIGPQKEVPPMIQPSAVSSIGLRSMQSFGPTRLVNQHSVLQHEYSGDLSQMIPAGKQKKELLDTAGIEDSSTHLMSCQRATQDRTRISTFFGREQKQNEDAAKCGKAAALSAMPRVYQQRASVVPLSKSVTVIDQGRFALIDFSSQASLSPEDDGLALVEGTSIVEMLPTPLASRALAFATLDNSLKVGPSFFDAPGAELAHLPGGGTQDLEDFSVTIVFCSCCYYKDLAMHSASLAATALMMYKSCVRTTIRLCNGVECQEKEGLFMLAFLQARDAVEWAITLNTALPKVDWGAKILKQNATREIRGSANQVLMRGLPAAIGMLRGHVVSICPHATTGKADYFGATLNRAARIFSAAQPGQVLLEEGLANDVCGEWARMTSGPAKAGPLALRNFHLLQRISDEAHLQGARSQNSQDVCSNLGADLTPMHRENLSLPSTPTKCVHLDSITVSVPSLEAEQQALQPVLAPGAQSRRSIQSESRAALQRSRQGSLQRSVMPRNTDDPEGQASLVQEINARLQQLTPRPSEPSDTPAGAGMQPRTSKTAIIDNAMRSANLAGQLDELPTKESQIEIHSLGTYVFKGIVKPRRIVQILPASISERLTIGHGQLKRGKATCLNVEQVHLTTATVWLPDLSGLQLARQPSAL</sequence>
<evidence type="ECO:0000256" key="3">
    <source>
        <dbReference type="SAM" id="SignalP"/>
    </source>
</evidence>
<evidence type="ECO:0000313" key="6">
    <source>
        <dbReference type="Proteomes" id="UP001438707"/>
    </source>
</evidence>
<dbReference type="PANTHER" id="PTHR43081:SF1">
    <property type="entry name" value="ADENYLATE CYCLASE, TERMINAL-DIFFERENTIATION SPECIFIC"/>
    <property type="match status" value="1"/>
</dbReference>
<keyword evidence="6" id="KW-1185">Reference proteome</keyword>
<dbReference type="AlphaFoldDB" id="A0AAW1QDM5"/>
<dbReference type="Proteomes" id="UP001438707">
    <property type="component" value="Unassembled WGS sequence"/>
</dbReference>
<keyword evidence="2" id="KW-0472">Membrane</keyword>
<dbReference type="PANTHER" id="PTHR43081">
    <property type="entry name" value="ADENYLATE CYCLASE, TERMINAL-DIFFERENTIATION SPECIFIC-RELATED"/>
    <property type="match status" value="1"/>
</dbReference>
<feature type="compositionally biased region" description="Polar residues" evidence="1">
    <location>
        <begin position="1079"/>
        <end position="1101"/>
    </location>
</feature>
<dbReference type="InterPro" id="IPR029787">
    <property type="entry name" value="Nucleotide_cyclase"/>
</dbReference>
<protein>
    <recommendedName>
        <fullName evidence="4">Guanylate cyclase domain-containing protein</fullName>
    </recommendedName>
</protein>
<dbReference type="InterPro" id="IPR001054">
    <property type="entry name" value="A/G_cyclase"/>
</dbReference>